<feature type="region of interest" description="Disordered" evidence="1">
    <location>
        <begin position="84"/>
        <end position="103"/>
    </location>
</feature>
<keyword evidence="3" id="KW-1185">Reference proteome</keyword>
<proteinExistence type="predicted"/>
<dbReference type="PROSITE" id="PS51257">
    <property type="entry name" value="PROKAR_LIPOPROTEIN"/>
    <property type="match status" value="1"/>
</dbReference>
<reference evidence="2 3" key="1">
    <citation type="submission" date="2022-01" db="EMBL/GenBank/DDBJ databases">
        <title>A chromosomal length assembly of Cordylochernes scorpioides.</title>
        <authorList>
            <person name="Zeh D."/>
            <person name="Zeh J."/>
        </authorList>
    </citation>
    <scope>NUCLEOTIDE SEQUENCE [LARGE SCALE GENOMIC DNA]</scope>
    <source>
        <strain evidence="2">IN4F17</strain>
        <tissue evidence="2">Whole Body</tissue>
    </source>
</reference>
<gene>
    <name evidence="2" type="ORF">LAZ67_11002274</name>
</gene>
<dbReference type="Proteomes" id="UP001235939">
    <property type="component" value="Chromosome 11"/>
</dbReference>
<sequence length="103" mass="11667">MENAKAQCGYWFLGSCPGRTCAPAKWIMGRVVEIHPGKDGLVPSCVYPHQGWLTQKTTEEKFTNNPFGNAFKIFSKLRTSKEQKGIPIIDKPPEKLKEQKMIE</sequence>
<name>A0ABY6KZ70_9ARAC</name>
<accession>A0ABY6KZ70</accession>
<organism evidence="2 3">
    <name type="scientific">Cordylochernes scorpioides</name>
    <dbReference type="NCBI Taxonomy" id="51811"/>
    <lineage>
        <taxon>Eukaryota</taxon>
        <taxon>Metazoa</taxon>
        <taxon>Ecdysozoa</taxon>
        <taxon>Arthropoda</taxon>
        <taxon>Chelicerata</taxon>
        <taxon>Arachnida</taxon>
        <taxon>Pseudoscorpiones</taxon>
        <taxon>Cheliferoidea</taxon>
        <taxon>Chernetidae</taxon>
        <taxon>Cordylochernes</taxon>
    </lineage>
</organism>
<evidence type="ECO:0000313" key="2">
    <source>
        <dbReference type="EMBL" id="UYV74163.1"/>
    </source>
</evidence>
<evidence type="ECO:0000256" key="1">
    <source>
        <dbReference type="SAM" id="MobiDB-lite"/>
    </source>
</evidence>
<feature type="compositionally biased region" description="Basic and acidic residues" evidence="1">
    <location>
        <begin position="91"/>
        <end position="103"/>
    </location>
</feature>
<dbReference type="EMBL" id="CP092873">
    <property type="protein sequence ID" value="UYV74163.1"/>
    <property type="molecule type" value="Genomic_DNA"/>
</dbReference>
<protein>
    <submittedName>
        <fullName evidence="2">Uncharacterized protein</fullName>
    </submittedName>
</protein>
<evidence type="ECO:0000313" key="3">
    <source>
        <dbReference type="Proteomes" id="UP001235939"/>
    </source>
</evidence>